<evidence type="ECO:0000313" key="9">
    <source>
        <dbReference type="Proteomes" id="UP000728032"/>
    </source>
</evidence>
<dbReference type="InterPro" id="IPR016024">
    <property type="entry name" value="ARM-type_fold"/>
</dbReference>
<dbReference type="InterPro" id="IPR048413">
    <property type="entry name" value="Htt_C-HEAT_rpt"/>
</dbReference>
<dbReference type="Proteomes" id="UP000728032">
    <property type="component" value="Unassembled WGS sequence"/>
</dbReference>
<dbReference type="GO" id="GO:0005737">
    <property type="term" value="C:cytoplasm"/>
    <property type="evidence" value="ECO:0007669"/>
    <property type="project" value="UniProtKB-SubCell"/>
</dbReference>
<feature type="region of interest" description="Disordered" evidence="7">
    <location>
        <begin position="1351"/>
        <end position="1373"/>
    </location>
</feature>
<dbReference type="Pfam" id="PF20925">
    <property type="entry name" value="Htt_bridge"/>
    <property type="match status" value="1"/>
</dbReference>
<dbReference type="InterPro" id="IPR028426">
    <property type="entry name" value="Huntingtin_fam"/>
</dbReference>
<keyword evidence="9" id="KW-1185">Reference proteome</keyword>
<keyword evidence="5" id="KW-0963">Cytoplasm</keyword>
<dbReference type="EMBL" id="OC917856">
    <property type="protein sequence ID" value="CAD7648148.1"/>
    <property type="molecule type" value="Genomic_DNA"/>
</dbReference>
<reference evidence="8" key="1">
    <citation type="submission" date="2020-11" db="EMBL/GenBank/DDBJ databases">
        <authorList>
            <person name="Tran Van P."/>
        </authorList>
    </citation>
    <scope>NUCLEOTIDE SEQUENCE</scope>
</reference>
<dbReference type="Gene3D" id="1.25.10.10">
    <property type="entry name" value="Leucine-rich Repeat Variant"/>
    <property type="match status" value="1"/>
</dbReference>
<dbReference type="Pfam" id="PF20926">
    <property type="entry name" value="Htt_N-HEAT_1"/>
    <property type="match status" value="1"/>
</dbReference>
<dbReference type="EMBL" id="CAJPVJ010003031">
    <property type="protein sequence ID" value="CAG2167101.1"/>
    <property type="molecule type" value="Genomic_DNA"/>
</dbReference>
<protein>
    <recommendedName>
        <fullName evidence="10">Huntingtin</fullName>
    </recommendedName>
</protein>
<sequence>RRETSVTKKDKTVHCNTIADIICYPSLRNIEDFHKFLGIAIETFLVCCDDSDSDVRMTANECLNRTIKNLMDTQLGRIQVELYKEIKKNGSSRSLRAALSRFADLAHLTRPAKCRPYVLNLFPSLVKISERTEEDLIQDTLRVAMTKIMPILAPFATDNEIISLLNAFLPNLQFVMSSVRRTAASSLVIVCQYSRKPQIFFSWLLTHLLQSLNQMNAISETNDNSLEAQTSDRLLVGIFLCLKHMIPHLHDIPSHVEYESLKTFGVSQKQRELIAKDYDTITENLLQMFELILHNIRYNNNNIVIVSALEALQQLMKTPPKLILPYLCDPKGIDKSRIGSYMQSTPVSPMLSLHRNKGRMQSTNSLSCSSINVESLGEEEVVNICGITSLEDKMDPNISYFEDNPQTLVESQQLDKSLDDLNGSDITSEYENNESMVETPRVESDKNFVFESETTSVKHSRHSSMSFQMTKLTYCDSEDMNDIQISPSNTDASFDAIDDQLNNSSVAIKQSLIGLKICLKSCLESKDSINLYALSLMDQLIGLKDNPYWLIKTELVDVFSQINYKTIHYFETSKSELKNGIIVKKESLQKRILNEVFLPLLADEDFRSLKTFGVSQKQRELIAKDYDTITENLLQMFELILHNIRYNNNNIVIVSALEALQQLMKTPPKLILPYLCDPKGIDKSRIGSYMQSTPVSPMLSLHRNKGRMQSTNSLSCSSINVESLGEEEVVNICGITSLEDKMDPNISYFEDNPQTLVESQQLDKSLDDLNGSDITSEYENNESMVETPRVESDKNFVFESETTSVKHSRHSSMSFQMTKLTYCDSEDMNDIQISPSNTDASFDAIDDQLNNSSVAIKQSLIGLKICLKSCLESKDSINLYALSLMDQLIGLKDNPYWLIKTELVDVFSQINYKTIHYFETSKSELKNGIIVKKESLQKRILNEVFLPLLADEDFRVREASAHSLCNLIPVLFTPSILLDNDPITAIAFEHTINNLSQKDLIFKDFESDVPPIKAFIDPLNSQHLKMDPKNRLIEANLSDIVMNLLNALQFNLDDKHALIGYCNALALLSNKYPVTEYPNCWGTELSETSTGMRLLDICITLLSTSTLIVLDLSAHQSVLTLTANILEGLAYNAIKTNFKDNIAFAGELEWGLISHVCPHLAQQSEALFTHLLRIMNIYSSIIDEPLTTTNIMSSLTNYNKMPVIQTLSNSPLSPMRKRSSLKTSDLTDKIDIMKKSDSDKSDKFTKFGSNTLFVRLSEMIRASYLSNKTSMDLSGDKMSVLLNITLNVFGRLLELSTIKYISKYAEEILHYLKIVFTLEPSLSVKNVRQLLKCIFGTNFIIMFTNNNKNDDNEVPEEDVTANENSTPQRNPFTNGIPNYLETDGLYNTCLSSPYAKFTQFYASMSARMNSSFGSTDEMDLTFCGWLRKKIEKRVSGILDKNISSGNSSAGLNSKASLTSHIRLFEPVVIKALKQYTITSDVQLQCEVLDLLSQLVQLRVNYCLLDSEQIFIGFVLKQFEFIESGHLDRYDQLIGHIFFFLILLSYERYHSKPIIGIPKIIQLCDGILASGQYPQKFALPSLQPIVEDLILLRNASKVDSSKELEAQREVIVANCLKLVQFPEILQILVIVTKQSKKDGEEKWKKISRQITDILLPQLVKQSVQIDSYEALEQLHQLFECVSPSVFRPVDILLKALFAAPQPDIIDNYYYFHRWTSLILVILRLLIVQVKEEVVLARLQDIRSSIVTIGPFGLPVIPTSSSASTNAIPFHMTSISNRNDSLTLESEEMFAEYLLQIIELCSHEISIRMNTIYEDIRKHCHFLIQQLANYMLILTHMFQSGSFRRVAKAAMNLIKNSKFDECLETDDTNSYLNGFSLQKTNCSFLDIMSDCPTLALQWFNLLMLLNYEDNNEDGLWNQLIRPNNNSLSASNSKLQTNSKRRGSVNKTKNGILFSPSVEIIRRGSLILFCDFVCENMNDAEHMTWLIVQNINQMIKLCHELPVSEFICAIHRNSASSGLFIQAINARCDENLRIGSFCRRLLHCLGRVHPTQSVSLITFLIEKIISNPNLQSNCLLMSETENLVIKRLNSMTTSLESYSNQSTNQLTSQDLDKLLLSLNPLRYSKLISCLELFRADSKETKSLQTSHPLIDSPLISEIPDLNKEWFLIILSKYCQKHSKGHRGAHLLNKLSYDDIVSIMSSKEFALELLGDCIAFGDQIIEEDDKSSTKIMFSAVMNRINLLKASLNGVLQHVSYFINILPVPHFAFLPHSEMITPKEARHRDKLIELFSQTSLWNYLFKLSNGFLAFLEHHSERSIATDLLANIIRITVFYAEALQYMTETIKNVSFTHLIIVLRIMKSAFNCNSIFTYLSTHENISYQCSIISAVHSFTQLFFGDLPKLEEPQSFVNSEKENPEWKHPHRACIRSAQLVCFLENDKHHSRCVPPVMRNLLKKVILLTARLPLVNSFIMVPISVWNFKNDGVWNPTFSGDFGTVVPTIPSEYLHYKEILNQFSFRVMSLGWNSRVQFEEIWMTLLGVLGANSAYVESAEDQSERINICITATKAITELLLLSTLSPQPGNPIKSRFVYQKNEKMATFLHSTHGVKLQLVREPLISAISSLTTTNDESLHNVYDLGQICIQLLRHSIKSSNSNELSPSLSSTSSSSDYSPLSPVNTSNINKNMSTNSDKLEIDLNSCLHFLLDLFGQLLTAQQSMQLPLLTEICKSIVFLSDLFTERIQFEWLLDTFLELHRMAQISEDEIMSQYLIVGICKSSAVLGLENEQIVDKCKKCIEASLKSHYLPTRIATIHGLKYILEFRGIGSNGRETAFLPIASDYILKHLSDNTM</sequence>
<dbReference type="GO" id="GO:0005634">
    <property type="term" value="C:nucleus"/>
    <property type="evidence" value="ECO:0007669"/>
    <property type="project" value="UniProtKB-SubCell"/>
</dbReference>
<evidence type="ECO:0000256" key="7">
    <source>
        <dbReference type="SAM" id="MobiDB-lite"/>
    </source>
</evidence>
<dbReference type="InterPro" id="IPR024613">
    <property type="entry name" value="Huntingtin_N_HEAT_rpt-2"/>
</dbReference>
<comment type="function">
    <text evidence="1">May play a role in microtubule-mediated transport or vesicle function.</text>
</comment>
<evidence type="ECO:0000256" key="2">
    <source>
        <dbReference type="ARBA" id="ARBA00004123"/>
    </source>
</evidence>
<comment type="similarity">
    <text evidence="4">Belongs to the huntingtin family.</text>
</comment>
<evidence type="ECO:0000256" key="4">
    <source>
        <dbReference type="ARBA" id="ARBA00007153"/>
    </source>
</evidence>
<dbReference type="InterPro" id="IPR011989">
    <property type="entry name" value="ARM-like"/>
</dbReference>
<feature type="region of interest" description="Disordered" evidence="7">
    <location>
        <begin position="2648"/>
        <end position="2670"/>
    </location>
</feature>
<dbReference type="InterPro" id="IPR000091">
    <property type="entry name" value="Huntingtin"/>
</dbReference>
<dbReference type="InterPro" id="IPR048412">
    <property type="entry name" value="Htt_bridge"/>
</dbReference>
<evidence type="ECO:0000256" key="5">
    <source>
        <dbReference type="ARBA" id="ARBA00022490"/>
    </source>
</evidence>
<dbReference type="PANTHER" id="PTHR10170">
    <property type="entry name" value="HUNTINGTON DISEASE PROTEIN"/>
    <property type="match status" value="1"/>
</dbReference>
<organism evidence="8">
    <name type="scientific">Oppiella nova</name>
    <dbReference type="NCBI Taxonomy" id="334625"/>
    <lineage>
        <taxon>Eukaryota</taxon>
        <taxon>Metazoa</taxon>
        <taxon>Ecdysozoa</taxon>
        <taxon>Arthropoda</taxon>
        <taxon>Chelicerata</taxon>
        <taxon>Arachnida</taxon>
        <taxon>Acari</taxon>
        <taxon>Acariformes</taxon>
        <taxon>Sarcoptiformes</taxon>
        <taxon>Oribatida</taxon>
        <taxon>Brachypylina</taxon>
        <taxon>Oppioidea</taxon>
        <taxon>Oppiidae</taxon>
        <taxon>Oppiella</taxon>
    </lineage>
</organism>
<dbReference type="InterPro" id="IPR048411">
    <property type="entry name" value="Htt_N_HEAT_rpt-1"/>
</dbReference>
<keyword evidence="6" id="KW-0539">Nucleus</keyword>
<evidence type="ECO:0000256" key="1">
    <source>
        <dbReference type="ARBA" id="ARBA00002907"/>
    </source>
</evidence>
<dbReference type="PRINTS" id="PR00375">
    <property type="entry name" value="HUNTINGTIN"/>
</dbReference>
<dbReference type="Pfam" id="PF12372">
    <property type="entry name" value="Htt_N-HEAT"/>
    <property type="match status" value="2"/>
</dbReference>
<evidence type="ECO:0000256" key="6">
    <source>
        <dbReference type="ARBA" id="ARBA00023242"/>
    </source>
</evidence>
<proteinExistence type="inferred from homology"/>
<evidence type="ECO:0000313" key="8">
    <source>
        <dbReference type="EMBL" id="CAD7648148.1"/>
    </source>
</evidence>
<dbReference type="PANTHER" id="PTHR10170:SF10">
    <property type="entry name" value="HUNTINGTIN"/>
    <property type="match status" value="1"/>
</dbReference>
<dbReference type="SUPFAM" id="SSF48371">
    <property type="entry name" value="ARM repeat"/>
    <property type="match status" value="1"/>
</dbReference>
<evidence type="ECO:0008006" key="10">
    <source>
        <dbReference type="Google" id="ProtNLM"/>
    </source>
</evidence>
<feature type="non-terminal residue" evidence="8">
    <location>
        <position position="2843"/>
    </location>
</feature>
<comment type="subcellular location">
    <subcellularLocation>
        <location evidence="3">Cytoplasm</location>
    </subcellularLocation>
    <subcellularLocation>
        <location evidence="2">Nucleus</location>
    </subcellularLocation>
</comment>
<dbReference type="OrthoDB" id="10065698at2759"/>
<feature type="compositionally biased region" description="Polar residues" evidence="7">
    <location>
        <begin position="1361"/>
        <end position="1373"/>
    </location>
</feature>
<gene>
    <name evidence="8" type="ORF">ONB1V03_LOCUS6613</name>
</gene>
<accession>A0A7R9LUX9</accession>
<evidence type="ECO:0000256" key="3">
    <source>
        <dbReference type="ARBA" id="ARBA00004496"/>
    </source>
</evidence>
<name>A0A7R9LUX9_9ACAR</name>
<dbReference type="Pfam" id="PF20927">
    <property type="entry name" value="Htt_C-HEAT"/>
    <property type="match status" value="2"/>
</dbReference>